<feature type="domain" description="Glycosyl transferase family 1" evidence="1">
    <location>
        <begin position="190"/>
        <end position="347"/>
    </location>
</feature>
<dbReference type="CDD" id="cd03801">
    <property type="entry name" value="GT4_PimA-like"/>
    <property type="match status" value="1"/>
</dbReference>
<evidence type="ECO:0000259" key="1">
    <source>
        <dbReference type="Pfam" id="PF00534"/>
    </source>
</evidence>
<dbReference type="PANTHER" id="PTHR45947">
    <property type="entry name" value="SULFOQUINOVOSYL TRANSFERASE SQD2"/>
    <property type="match status" value="1"/>
</dbReference>
<reference evidence="2 3" key="1">
    <citation type="journal article" date="2017" name="ISME J.">
        <title>Energy and carbon metabolisms in a deep terrestrial subsurface fluid microbial community.</title>
        <authorList>
            <person name="Momper L."/>
            <person name="Jungbluth S.P."/>
            <person name="Lee M.D."/>
            <person name="Amend J.P."/>
        </authorList>
    </citation>
    <scope>NUCLEOTIDE SEQUENCE [LARGE SCALE GENOMIC DNA]</scope>
    <source>
        <strain evidence="2">SURF_29</strain>
    </source>
</reference>
<name>A0A419DAT7_9BACT</name>
<gene>
    <name evidence="2" type="ORF">C4544_05870</name>
</gene>
<evidence type="ECO:0000313" key="2">
    <source>
        <dbReference type="EMBL" id="RJO60188.1"/>
    </source>
</evidence>
<dbReference type="Proteomes" id="UP000285655">
    <property type="component" value="Unassembled WGS sequence"/>
</dbReference>
<sequence length="369" mass="42978">MDGSPKKICIITEKHWAKVMGGSQYQIKCLIDRIVLNRENFEVYYLARYLKKGFKEDNYEIREISKPNCISQYGYFFDANKLLKILKGIKPDVIYQRVFGAYTGIAAYYATSNRCNCIAHISSDYDLIPYSSRFFSKSFLPQMIDRAIGKYGLKKMKYIVTQSEQQSNFLKLRYRRSDAIMIPNFHPTLDQTLKKEKKPIKVIWVSNFKSLKRPEIFFRLAVDMEEEKNVKFIMIGRFNPHYEALKDKIQKQKNLSYLGELSIEEVNKVLSESHIFVNTSRAEGFPNTFIQSWMNEVPVVSLDVNTDGVFDNQKIGIYCNSYENLIKAVKLLVHNSDLRTKMGVDARLHAIKKHSMKNADKLIDLFHSS</sequence>
<evidence type="ECO:0000313" key="3">
    <source>
        <dbReference type="Proteomes" id="UP000285655"/>
    </source>
</evidence>
<proteinExistence type="predicted"/>
<organism evidence="2 3">
    <name type="scientific">candidate division WS5 bacterium</name>
    <dbReference type="NCBI Taxonomy" id="2093353"/>
    <lineage>
        <taxon>Bacteria</taxon>
        <taxon>candidate division WS5</taxon>
    </lineage>
</organism>
<keyword evidence="2" id="KW-0808">Transferase</keyword>
<dbReference type="AlphaFoldDB" id="A0A419DAT7"/>
<dbReference type="Gene3D" id="3.40.50.2000">
    <property type="entry name" value="Glycogen Phosphorylase B"/>
    <property type="match status" value="2"/>
</dbReference>
<dbReference type="SUPFAM" id="SSF53756">
    <property type="entry name" value="UDP-Glycosyltransferase/glycogen phosphorylase"/>
    <property type="match status" value="1"/>
</dbReference>
<dbReference type="GO" id="GO:0016757">
    <property type="term" value="F:glycosyltransferase activity"/>
    <property type="evidence" value="ECO:0007669"/>
    <property type="project" value="InterPro"/>
</dbReference>
<dbReference type="InterPro" id="IPR001296">
    <property type="entry name" value="Glyco_trans_1"/>
</dbReference>
<accession>A0A419DAT7</accession>
<dbReference type="InterPro" id="IPR050194">
    <property type="entry name" value="Glycosyltransferase_grp1"/>
</dbReference>
<dbReference type="EMBL" id="QZJW01000051">
    <property type="protein sequence ID" value="RJO60188.1"/>
    <property type="molecule type" value="Genomic_DNA"/>
</dbReference>
<dbReference type="PANTHER" id="PTHR45947:SF3">
    <property type="entry name" value="SULFOQUINOVOSYL TRANSFERASE SQD2"/>
    <property type="match status" value="1"/>
</dbReference>
<protein>
    <submittedName>
        <fullName evidence="2">Glycosyltransferase family 1 protein</fullName>
    </submittedName>
</protein>
<dbReference type="Pfam" id="PF00534">
    <property type="entry name" value="Glycos_transf_1"/>
    <property type="match status" value="1"/>
</dbReference>
<comment type="caution">
    <text evidence="2">The sequence shown here is derived from an EMBL/GenBank/DDBJ whole genome shotgun (WGS) entry which is preliminary data.</text>
</comment>